<feature type="compositionally biased region" description="Basic and acidic residues" evidence="1">
    <location>
        <begin position="41"/>
        <end position="59"/>
    </location>
</feature>
<organism evidence="2 3">
    <name type="scientific">Niastella yeongjuensis</name>
    <dbReference type="NCBI Taxonomy" id="354355"/>
    <lineage>
        <taxon>Bacteria</taxon>
        <taxon>Pseudomonadati</taxon>
        <taxon>Bacteroidota</taxon>
        <taxon>Chitinophagia</taxon>
        <taxon>Chitinophagales</taxon>
        <taxon>Chitinophagaceae</taxon>
        <taxon>Niastella</taxon>
    </lineage>
</organism>
<name>A0A1V9EMD5_9BACT</name>
<gene>
    <name evidence="2" type="ORF">A4H97_06975</name>
</gene>
<accession>A0A1V9EMD5</accession>
<evidence type="ECO:0000256" key="1">
    <source>
        <dbReference type="SAM" id="MobiDB-lite"/>
    </source>
</evidence>
<comment type="caution">
    <text evidence="2">The sequence shown here is derived from an EMBL/GenBank/DDBJ whole genome shotgun (WGS) entry which is preliminary data.</text>
</comment>
<dbReference type="EMBL" id="LVXG01000023">
    <property type="protein sequence ID" value="OQP47241.1"/>
    <property type="molecule type" value="Genomic_DNA"/>
</dbReference>
<proteinExistence type="predicted"/>
<dbReference type="AlphaFoldDB" id="A0A1V9EMD5"/>
<protein>
    <submittedName>
        <fullName evidence="2">Uncharacterized protein</fullName>
    </submittedName>
</protein>
<sequence length="59" mass="6533">MLYLSIILPVGAGESNCLIYGLLKVKWTFVPDPARAGAKVSKRDRGQKDRDREPSEKGT</sequence>
<feature type="region of interest" description="Disordered" evidence="1">
    <location>
        <begin position="35"/>
        <end position="59"/>
    </location>
</feature>
<reference evidence="3" key="1">
    <citation type="submission" date="2016-04" db="EMBL/GenBank/DDBJ databases">
        <authorList>
            <person name="Chen L."/>
            <person name="Zhuang W."/>
            <person name="Wang G."/>
        </authorList>
    </citation>
    <scope>NUCLEOTIDE SEQUENCE [LARGE SCALE GENOMIC DNA]</scope>
    <source>
        <strain evidence="3">17621</strain>
    </source>
</reference>
<evidence type="ECO:0000313" key="2">
    <source>
        <dbReference type="EMBL" id="OQP47241.1"/>
    </source>
</evidence>
<keyword evidence="3" id="KW-1185">Reference proteome</keyword>
<dbReference type="Proteomes" id="UP000192610">
    <property type="component" value="Unassembled WGS sequence"/>
</dbReference>
<evidence type="ECO:0000313" key="3">
    <source>
        <dbReference type="Proteomes" id="UP000192610"/>
    </source>
</evidence>